<keyword evidence="2" id="KW-1185">Reference proteome</keyword>
<organism evidence="1 2">
    <name type="scientific">Nocardia vinacea</name>
    <dbReference type="NCBI Taxonomy" id="96468"/>
    <lineage>
        <taxon>Bacteria</taxon>
        <taxon>Bacillati</taxon>
        <taxon>Actinomycetota</taxon>
        <taxon>Actinomycetes</taxon>
        <taxon>Mycobacteriales</taxon>
        <taxon>Nocardiaceae</taxon>
        <taxon>Nocardia</taxon>
    </lineage>
</organism>
<dbReference type="Proteomes" id="UP001432062">
    <property type="component" value="Chromosome"/>
</dbReference>
<evidence type="ECO:0000313" key="2">
    <source>
        <dbReference type="Proteomes" id="UP001432062"/>
    </source>
</evidence>
<dbReference type="EMBL" id="CP109441">
    <property type="protein sequence ID" value="WUV44457.1"/>
    <property type="molecule type" value="Genomic_DNA"/>
</dbReference>
<reference evidence="1" key="1">
    <citation type="submission" date="2022-10" db="EMBL/GenBank/DDBJ databases">
        <title>The complete genomes of actinobacterial strains from the NBC collection.</title>
        <authorList>
            <person name="Joergensen T.S."/>
            <person name="Alvarez Arevalo M."/>
            <person name="Sterndorff E.B."/>
            <person name="Faurdal D."/>
            <person name="Vuksanovic O."/>
            <person name="Mourched A.-S."/>
            <person name="Charusanti P."/>
            <person name="Shaw S."/>
            <person name="Blin K."/>
            <person name="Weber T."/>
        </authorList>
    </citation>
    <scope>NUCLEOTIDE SEQUENCE</scope>
    <source>
        <strain evidence="1">NBC_01482</strain>
    </source>
</reference>
<accession>A0ABZ1YML0</accession>
<evidence type="ECO:0000313" key="1">
    <source>
        <dbReference type="EMBL" id="WUV44457.1"/>
    </source>
</evidence>
<gene>
    <name evidence="1" type="ORF">OG563_35590</name>
</gene>
<protein>
    <submittedName>
        <fullName evidence="1">Uncharacterized protein</fullName>
    </submittedName>
</protein>
<sequence length="54" mass="5514">MNGHLISLAIAWSAVPLAQYGDPDHPTDGSWPPLPSDACANVDDLSTAAVRAAG</sequence>
<dbReference type="RefSeq" id="WP_327097864.1">
    <property type="nucleotide sequence ID" value="NZ_CP109149.1"/>
</dbReference>
<proteinExistence type="predicted"/>
<name>A0ABZ1YML0_9NOCA</name>